<dbReference type="InterPro" id="IPR020846">
    <property type="entry name" value="MFS_dom"/>
</dbReference>
<sequence>MKKVNERGLVFSFTFMAFLLGTTEYIIVGLLSEIAASLQITLALAGSLVSGFAIAYALGTPVLMTLVSRLPKKQTILGTIALIVAFNLFSAVSGTYGLMLFTRIATAVLCGLAISLSLSAVSEVVAPARQGKSVSYILGGFGIANVLGVPIGTFVGQHFEWQAAFVLTAVMGAAAFVLNLIVIPSNLTNTKASLKDQLSLLADRRMILAFLIPVFGTGAVFSIYTYIRPLMDSVMNIPAASVSWVLLAYGLATIFSTWLGGIVASGNALGRLRVVFLVQAAIYVLFFFAAPVPVLGLIFLILSACVSNILNVTAQLYLIELAVEHSPGSRDFAASLNPVAANTGIAGGSALGGLVVGTGGLGALSWTAAGIAVAAFAVTAISYRLKQKSVSRKAQAAAA</sequence>
<dbReference type="OrthoDB" id="9788453at2"/>
<keyword evidence="5 7" id="KW-1133">Transmembrane helix</keyword>
<dbReference type="Pfam" id="PF07690">
    <property type="entry name" value="MFS_1"/>
    <property type="match status" value="1"/>
</dbReference>
<feature type="transmembrane region" description="Helical" evidence="7">
    <location>
        <begin position="206"/>
        <end position="227"/>
    </location>
</feature>
<dbReference type="PROSITE" id="PS50850">
    <property type="entry name" value="MFS"/>
    <property type="match status" value="1"/>
</dbReference>
<dbReference type="GO" id="GO:0005886">
    <property type="term" value="C:plasma membrane"/>
    <property type="evidence" value="ECO:0007669"/>
    <property type="project" value="UniProtKB-SubCell"/>
</dbReference>
<comment type="subcellular location">
    <subcellularLocation>
        <location evidence="1">Cell membrane</location>
        <topology evidence="1">Multi-pass membrane protein</topology>
    </subcellularLocation>
</comment>
<feature type="transmembrane region" description="Helical" evidence="7">
    <location>
        <begin position="9"/>
        <end position="28"/>
    </location>
</feature>
<evidence type="ECO:0000313" key="10">
    <source>
        <dbReference type="Proteomes" id="UP000199050"/>
    </source>
</evidence>
<keyword evidence="10" id="KW-1185">Reference proteome</keyword>
<dbReference type="Gene3D" id="1.20.1250.20">
    <property type="entry name" value="MFS general substrate transporter like domains"/>
    <property type="match status" value="1"/>
</dbReference>
<reference evidence="10" key="1">
    <citation type="submission" date="2016-10" db="EMBL/GenBank/DDBJ databases">
        <authorList>
            <person name="Varghese N."/>
            <person name="Submissions S."/>
        </authorList>
    </citation>
    <scope>NUCLEOTIDE SEQUENCE [LARGE SCALE GENOMIC DNA]</scope>
    <source>
        <strain evidence="10">CGMCC 1.11012</strain>
    </source>
</reference>
<protein>
    <submittedName>
        <fullName evidence="9">Predicted arabinose efflux permease, MFS family</fullName>
    </submittedName>
</protein>
<dbReference type="GO" id="GO:0022857">
    <property type="term" value="F:transmembrane transporter activity"/>
    <property type="evidence" value="ECO:0007669"/>
    <property type="project" value="InterPro"/>
</dbReference>
<keyword evidence="6 7" id="KW-0472">Membrane</keyword>
<evidence type="ECO:0000256" key="1">
    <source>
        <dbReference type="ARBA" id="ARBA00004651"/>
    </source>
</evidence>
<feature type="transmembrane region" description="Helical" evidence="7">
    <location>
        <begin position="134"/>
        <end position="155"/>
    </location>
</feature>
<dbReference type="PANTHER" id="PTHR43124:SF10">
    <property type="entry name" value="PURINE EFFLUX PUMP PBUE"/>
    <property type="match status" value="1"/>
</dbReference>
<evidence type="ECO:0000313" key="9">
    <source>
        <dbReference type="EMBL" id="SDI87351.1"/>
    </source>
</evidence>
<proteinExistence type="predicted"/>
<dbReference type="SUPFAM" id="SSF103473">
    <property type="entry name" value="MFS general substrate transporter"/>
    <property type="match status" value="1"/>
</dbReference>
<dbReference type="InterPro" id="IPR050189">
    <property type="entry name" value="MFS_Efflux_Transporters"/>
</dbReference>
<organism evidence="9 10">
    <name type="scientific">Paenibacillus typhae</name>
    <dbReference type="NCBI Taxonomy" id="1174501"/>
    <lineage>
        <taxon>Bacteria</taxon>
        <taxon>Bacillati</taxon>
        <taxon>Bacillota</taxon>
        <taxon>Bacilli</taxon>
        <taxon>Bacillales</taxon>
        <taxon>Paenibacillaceae</taxon>
        <taxon>Paenibacillus</taxon>
    </lineage>
</organism>
<keyword evidence="3" id="KW-1003">Cell membrane</keyword>
<evidence type="ECO:0000256" key="4">
    <source>
        <dbReference type="ARBA" id="ARBA00022692"/>
    </source>
</evidence>
<dbReference type="PANTHER" id="PTHR43124">
    <property type="entry name" value="PURINE EFFLUX PUMP PBUE"/>
    <property type="match status" value="1"/>
</dbReference>
<evidence type="ECO:0000256" key="6">
    <source>
        <dbReference type="ARBA" id="ARBA00023136"/>
    </source>
</evidence>
<dbReference type="EMBL" id="FNDX01000009">
    <property type="protein sequence ID" value="SDI87351.1"/>
    <property type="molecule type" value="Genomic_DNA"/>
</dbReference>
<feature type="transmembrane region" description="Helical" evidence="7">
    <location>
        <begin position="363"/>
        <end position="383"/>
    </location>
</feature>
<dbReference type="STRING" id="1174501.SAMN05216192_10986"/>
<dbReference type="Proteomes" id="UP000199050">
    <property type="component" value="Unassembled WGS sequence"/>
</dbReference>
<feature type="transmembrane region" description="Helical" evidence="7">
    <location>
        <begin position="104"/>
        <end position="122"/>
    </location>
</feature>
<evidence type="ECO:0000256" key="3">
    <source>
        <dbReference type="ARBA" id="ARBA00022475"/>
    </source>
</evidence>
<dbReference type="RefSeq" id="WP_090714062.1">
    <property type="nucleotide sequence ID" value="NZ_CBCSKY010000011.1"/>
</dbReference>
<evidence type="ECO:0000256" key="7">
    <source>
        <dbReference type="SAM" id="Phobius"/>
    </source>
</evidence>
<feature type="transmembrane region" description="Helical" evidence="7">
    <location>
        <begin position="161"/>
        <end position="185"/>
    </location>
</feature>
<feature type="transmembrane region" description="Helical" evidence="7">
    <location>
        <begin position="76"/>
        <end position="98"/>
    </location>
</feature>
<feature type="transmembrane region" description="Helical" evidence="7">
    <location>
        <begin position="40"/>
        <end position="64"/>
    </location>
</feature>
<evidence type="ECO:0000259" key="8">
    <source>
        <dbReference type="PROSITE" id="PS50850"/>
    </source>
</evidence>
<dbReference type="InterPro" id="IPR036259">
    <property type="entry name" value="MFS_trans_sf"/>
</dbReference>
<dbReference type="InterPro" id="IPR011701">
    <property type="entry name" value="MFS"/>
</dbReference>
<keyword evidence="2" id="KW-0813">Transport</keyword>
<keyword evidence="4 7" id="KW-0812">Transmembrane</keyword>
<name>A0A1G8P4D6_9BACL</name>
<accession>A0A1G8P4D6</accession>
<feature type="transmembrane region" description="Helical" evidence="7">
    <location>
        <begin position="239"/>
        <end position="260"/>
    </location>
</feature>
<evidence type="ECO:0000256" key="2">
    <source>
        <dbReference type="ARBA" id="ARBA00022448"/>
    </source>
</evidence>
<gene>
    <name evidence="9" type="ORF">SAMN05216192_10986</name>
</gene>
<evidence type="ECO:0000256" key="5">
    <source>
        <dbReference type="ARBA" id="ARBA00022989"/>
    </source>
</evidence>
<feature type="domain" description="Major facilitator superfamily (MFS) profile" evidence="8">
    <location>
        <begin position="9"/>
        <end position="387"/>
    </location>
</feature>
<dbReference type="AlphaFoldDB" id="A0A1G8P4D6"/>
<dbReference type="CDD" id="cd17324">
    <property type="entry name" value="MFS_NepI_like"/>
    <property type="match status" value="1"/>
</dbReference>